<gene>
    <name evidence="1" type="ORF">FD22_GL001037</name>
</gene>
<dbReference type="eggNOG" id="COG3576">
    <property type="taxonomic scope" value="Bacteria"/>
</dbReference>
<dbReference type="SUPFAM" id="SSF50475">
    <property type="entry name" value="FMN-binding split barrel"/>
    <property type="match status" value="1"/>
</dbReference>
<dbReference type="Gene3D" id="2.30.110.10">
    <property type="entry name" value="Electron Transport, Fmn-binding Protein, Chain A"/>
    <property type="match status" value="1"/>
</dbReference>
<dbReference type="AlphaFoldDB" id="A0A0R1F5H2"/>
<organism evidence="1 2">
    <name type="scientific">Loigolactobacillus coryniformis subsp. coryniformis KCTC 3167 = DSM 20001</name>
    <dbReference type="NCBI Taxonomy" id="913848"/>
    <lineage>
        <taxon>Bacteria</taxon>
        <taxon>Bacillati</taxon>
        <taxon>Bacillota</taxon>
        <taxon>Bacilli</taxon>
        <taxon>Lactobacillales</taxon>
        <taxon>Lactobacillaceae</taxon>
        <taxon>Loigolactobacillus</taxon>
    </lineage>
</organism>
<proteinExistence type="predicted"/>
<dbReference type="EMBL" id="AZCN01000026">
    <property type="protein sequence ID" value="KRK17065.1"/>
    <property type="molecule type" value="Genomic_DNA"/>
</dbReference>
<dbReference type="RefSeq" id="WP_003679417.1">
    <property type="nucleotide sequence ID" value="NZ_AZCN01000026.1"/>
</dbReference>
<dbReference type="GeneID" id="65917198"/>
<protein>
    <submittedName>
        <fullName evidence="1">FMN-binding protein</fullName>
    </submittedName>
</protein>
<evidence type="ECO:0000313" key="1">
    <source>
        <dbReference type="EMBL" id="KRK17065.1"/>
    </source>
</evidence>
<dbReference type="InterPro" id="IPR012349">
    <property type="entry name" value="Split_barrel_FMN-bd"/>
</dbReference>
<dbReference type="Proteomes" id="UP000051181">
    <property type="component" value="Unassembled WGS sequence"/>
</dbReference>
<evidence type="ECO:0000313" key="2">
    <source>
        <dbReference type="Proteomes" id="UP000051181"/>
    </source>
</evidence>
<reference evidence="1 2" key="1">
    <citation type="journal article" date="2015" name="Genome Announc.">
        <title>Expanding the biotechnology potential of lactobacilli through comparative genomics of 213 strains and associated genera.</title>
        <authorList>
            <person name="Sun Z."/>
            <person name="Harris H.M."/>
            <person name="McCann A."/>
            <person name="Guo C."/>
            <person name="Argimon S."/>
            <person name="Zhang W."/>
            <person name="Yang X."/>
            <person name="Jeffery I.B."/>
            <person name="Cooney J.C."/>
            <person name="Kagawa T.F."/>
            <person name="Liu W."/>
            <person name="Song Y."/>
            <person name="Salvetti E."/>
            <person name="Wrobel A."/>
            <person name="Rasinkangas P."/>
            <person name="Parkhill J."/>
            <person name="Rea M.C."/>
            <person name="O'Sullivan O."/>
            <person name="Ritari J."/>
            <person name="Douillard F.P."/>
            <person name="Paul Ross R."/>
            <person name="Yang R."/>
            <person name="Briner A.E."/>
            <person name="Felis G.E."/>
            <person name="de Vos W.M."/>
            <person name="Barrangou R."/>
            <person name="Klaenhammer T.R."/>
            <person name="Caufield P.W."/>
            <person name="Cui Y."/>
            <person name="Zhang H."/>
            <person name="O'Toole P.W."/>
        </authorList>
    </citation>
    <scope>NUCLEOTIDE SEQUENCE [LARGE SCALE GENOMIC DNA]</scope>
    <source>
        <strain evidence="1 2">DSM 20001</strain>
    </source>
</reference>
<name>A0A0R1F5H2_9LACO</name>
<accession>A0A0R1F5H2</accession>
<dbReference type="PATRIC" id="fig|913848.6.peg.1069"/>
<comment type="caution">
    <text evidence="1">The sequence shown here is derived from an EMBL/GenBank/DDBJ whole genome shotgun (WGS) entry which is preliminary data.</text>
</comment>
<sequence length="123" mass="13338">MNPKFLEVMQHEGPVTIVTINAQPASVVNTWGSYVNINEAGNYLLIPAAGMRSIEHDFATDNTVVLTMGSKAVEGTVGPGAGFHVHGTGEFIEAGAEFDAMQAKFPWIRKVLKVNIKEIQQKI</sequence>